<evidence type="ECO:0000313" key="6">
    <source>
        <dbReference type="EMBL" id="KPQ09966.1"/>
    </source>
</evidence>
<evidence type="ECO:0000259" key="5">
    <source>
        <dbReference type="PROSITE" id="PS50110"/>
    </source>
</evidence>
<feature type="modified residue" description="4-aspartylphosphate" evidence="4">
    <location>
        <position position="196"/>
    </location>
</feature>
<dbReference type="STRING" id="1653334.GA0071312_1771"/>
<comment type="caution">
    <text evidence="6">The sequence shown here is derived from an EMBL/GenBank/DDBJ whole genome shotgun (WGS) entry which is preliminary data.</text>
</comment>
<dbReference type="Pfam" id="PF00072">
    <property type="entry name" value="Response_reg"/>
    <property type="match status" value="2"/>
</dbReference>
<dbReference type="SUPFAM" id="SSF52172">
    <property type="entry name" value="CheY-like"/>
    <property type="match status" value="2"/>
</dbReference>
<keyword evidence="2" id="KW-0805">Transcription regulation</keyword>
<dbReference type="Proteomes" id="UP000050497">
    <property type="component" value="Unassembled WGS sequence"/>
</dbReference>
<accession>A0A0P8A3Z0</accession>
<proteinExistence type="predicted"/>
<dbReference type="InterPro" id="IPR001789">
    <property type="entry name" value="Sig_transdc_resp-reg_receiver"/>
</dbReference>
<dbReference type="PANTHER" id="PTHR44591:SF3">
    <property type="entry name" value="RESPONSE REGULATORY DOMAIN-CONTAINING PROTEIN"/>
    <property type="match status" value="1"/>
</dbReference>
<gene>
    <name evidence="7" type="ORF">GA0071312_1771</name>
    <name evidence="6" type="ORF">HLUCCO17_12735</name>
</gene>
<reference evidence="7 9" key="2">
    <citation type="submission" date="2016-08" db="EMBL/GenBank/DDBJ databases">
        <authorList>
            <person name="Varghese N."/>
            <person name="Submissions Spin"/>
        </authorList>
    </citation>
    <scope>NUCLEOTIDE SEQUENCE [LARGE SCALE GENOMIC DNA]</scope>
    <source>
        <strain evidence="7 9">HL-109</strain>
    </source>
</reference>
<dbReference type="PROSITE" id="PS50110">
    <property type="entry name" value="RESPONSE_REGULATORY"/>
    <property type="match status" value="2"/>
</dbReference>
<dbReference type="SMART" id="SM00448">
    <property type="entry name" value="REC"/>
    <property type="match status" value="2"/>
</dbReference>
<dbReference type="OrthoDB" id="7979972at2"/>
<dbReference type="CDD" id="cd00156">
    <property type="entry name" value="REC"/>
    <property type="match status" value="2"/>
</dbReference>
<evidence type="ECO:0000313" key="8">
    <source>
        <dbReference type="Proteomes" id="UP000050497"/>
    </source>
</evidence>
<feature type="domain" description="Response regulatory" evidence="5">
    <location>
        <begin position="145"/>
        <end position="261"/>
    </location>
</feature>
<evidence type="ECO:0000256" key="1">
    <source>
        <dbReference type="ARBA" id="ARBA00022553"/>
    </source>
</evidence>
<dbReference type="RefSeq" id="WP_131817757.1">
    <property type="nucleotide sequence ID" value="NZ_FMBM01000002.1"/>
</dbReference>
<dbReference type="PANTHER" id="PTHR44591">
    <property type="entry name" value="STRESS RESPONSE REGULATOR PROTEIN 1"/>
    <property type="match status" value="1"/>
</dbReference>
<feature type="domain" description="Response regulatory" evidence="5">
    <location>
        <begin position="22"/>
        <end position="138"/>
    </location>
</feature>
<sequence length="291" mass="31789">MTTGSESASDAGAGAGAGAPLHVMVAEPDAQQRADVADAVRAAVGPVRISEVGDGEAAVKAMTGARPDILFINVKMPGISGAEAVVIARQESVQPLTVLMSDRVLSRWVALSNELGAYEFLKKPYDETHIAGLMQAVMRMRKPTRALLVEGSETTRALMRKLMRQSRFDLDIEETDSGVHAVKLMRATAYDVALIDLNLGGMDGLETACQVKDVAPRTALVLISAPGSEKIETASRHFGFTTFLQKPFYAHHIEDMLHEVFNLRRPYLLNATGRVHARSLRLEEERRARRR</sequence>
<organism evidence="6 8">
    <name type="scientific">Saliniramus fredricksonii</name>
    <dbReference type="NCBI Taxonomy" id="1653334"/>
    <lineage>
        <taxon>Bacteria</taxon>
        <taxon>Pseudomonadati</taxon>
        <taxon>Pseudomonadota</taxon>
        <taxon>Alphaproteobacteria</taxon>
        <taxon>Hyphomicrobiales</taxon>
        <taxon>Salinarimonadaceae</taxon>
        <taxon>Saliniramus</taxon>
    </lineage>
</organism>
<evidence type="ECO:0000313" key="7">
    <source>
        <dbReference type="EMBL" id="SCC80843.1"/>
    </source>
</evidence>
<dbReference type="InterPro" id="IPR011006">
    <property type="entry name" value="CheY-like_superfamily"/>
</dbReference>
<dbReference type="EMBL" id="FMBM01000002">
    <property type="protein sequence ID" value="SCC80843.1"/>
    <property type="molecule type" value="Genomic_DNA"/>
</dbReference>
<keyword evidence="9" id="KW-1185">Reference proteome</keyword>
<keyword evidence="1 4" id="KW-0597">Phosphoprotein</keyword>
<evidence type="ECO:0000256" key="4">
    <source>
        <dbReference type="PROSITE-ProRule" id="PRU00169"/>
    </source>
</evidence>
<evidence type="ECO:0000256" key="3">
    <source>
        <dbReference type="ARBA" id="ARBA00023163"/>
    </source>
</evidence>
<dbReference type="GO" id="GO:0000160">
    <property type="term" value="P:phosphorelay signal transduction system"/>
    <property type="evidence" value="ECO:0007669"/>
    <property type="project" value="InterPro"/>
</dbReference>
<reference evidence="6 8" key="1">
    <citation type="submission" date="2015-09" db="EMBL/GenBank/DDBJ databases">
        <title>Identification and resolution of microdiversity through metagenomic sequencing of parallel consortia.</title>
        <authorList>
            <person name="Nelson W.C."/>
            <person name="Romine M.F."/>
            <person name="Lindemann S.R."/>
        </authorList>
    </citation>
    <scope>NUCLEOTIDE SEQUENCE [LARGE SCALE GENOMIC DNA]</scope>
    <source>
        <strain evidence="6">HL-109</strain>
    </source>
</reference>
<dbReference type="Proteomes" id="UP000182800">
    <property type="component" value="Unassembled WGS sequence"/>
</dbReference>
<keyword evidence="3" id="KW-0804">Transcription</keyword>
<dbReference type="InterPro" id="IPR050595">
    <property type="entry name" value="Bact_response_regulator"/>
</dbReference>
<evidence type="ECO:0000313" key="9">
    <source>
        <dbReference type="Proteomes" id="UP000182800"/>
    </source>
</evidence>
<name>A0A0P8A3Z0_9HYPH</name>
<comment type="caution">
    <text evidence="4">Lacks conserved residue(s) required for the propagation of feature annotation.</text>
</comment>
<dbReference type="EMBL" id="LJSX01000020">
    <property type="protein sequence ID" value="KPQ09966.1"/>
    <property type="molecule type" value="Genomic_DNA"/>
</dbReference>
<dbReference type="AlphaFoldDB" id="A0A0P8A3Z0"/>
<evidence type="ECO:0000256" key="2">
    <source>
        <dbReference type="ARBA" id="ARBA00023015"/>
    </source>
</evidence>
<dbReference type="Gene3D" id="3.40.50.2300">
    <property type="match status" value="2"/>
</dbReference>
<protein>
    <submittedName>
        <fullName evidence="7">Response regulator receiver domain-containing protein</fullName>
    </submittedName>
    <submittedName>
        <fullName evidence="6">Two component signal transduction system response regulator</fullName>
    </submittedName>
</protein>